<dbReference type="Pfam" id="PF01584">
    <property type="entry name" value="CheW"/>
    <property type="match status" value="1"/>
</dbReference>
<proteinExistence type="predicted"/>
<organism evidence="2 3">
    <name type="scientific">Nereida ignava</name>
    <dbReference type="NCBI Taxonomy" id="282199"/>
    <lineage>
        <taxon>Bacteria</taxon>
        <taxon>Pseudomonadati</taxon>
        <taxon>Pseudomonadota</taxon>
        <taxon>Alphaproteobacteria</taxon>
        <taxon>Rhodobacterales</taxon>
        <taxon>Roseobacteraceae</taxon>
        <taxon>Nereida</taxon>
    </lineage>
</organism>
<dbReference type="Proteomes" id="UP000048949">
    <property type="component" value="Unassembled WGS sequence"/>
</dbReference>
<gene>
    <name evidence="2" type="primary">cheW</name>
    <name evidence="2" type="ORF">NIG5292_00217</name>
</gene>
<keyword evidence="3" id="KW-1185">Reference proteome</keyword>
<evidence type="ECO:0000313" key="3">
    <source>
        <dbReference type="Proteomes" id="UP000048949"/>
    </source>
</evidence>
<dbReference type="GO" id="GO:0007165">
    <property type="term" value="P:signal transduction"/>
    <property type="evidence" value="ECO:0007669"/>
    <property type="project" value="InterPro"/>
</dbReference>
<dbReference type="AlphaFoldDB" id="A0A0U1NHJ1"/>
<evidence type="ECO:0000259" key="1">
    <source>
        <dbReference type="PROSITE" id="PS50851"/>
    </source>
</evidence>
<dbReference type="EMBL" id="CVQV01000002">
    <property type="protein sequence ID" value="CRK74191.1"/>
    <property type="molecule type" value="Genomic_DNA"/>
</dbReference>
<dbReference type="SMART" id="SM00260">
    <property type="entry name" value="CheW"/>
    <property type="match status" value="1"/>
</dbReference>
<dbReference type="PROSITE" id="PS50851">
    <property type="entry name" value="CHEW"/>
    <property type="match status" value="1"/>
</dbReference>
<dbReference type="InterPro" id="IPR039315">
    <property type="entry name" value="CheW"/>
</dbReference>
<dbReference type="Gene3D" id="2.40.50.180">
    <property type="entry name" value="CheA-289, Domain 4"/>
    <property type="match status" value="1"/>
</dbReference>
<protein>
    <submittedName>
        <fullName evidence="2">Chemotaxis protein CheW</fullName>
    </submittedName>
</protein>
<dbReference type="PANTHER" id="PTHR22617:SF23">
    <property type="entry name" value="CHEMOTAXIS PROTEIN CHEW"/>
    <property type="match status" value="1"/>
</dbReference>
<feature type="domain" description="CheW-like" evidence="1">
    <location>
        <begin position="12"/>
        <end position="90"/>
    </location>
</feature>
<dbReference type="InterPro" id="IPR002545">
    <property type="entry name" value="CheW-lke_dom"/>
</dbReference>
<dbReference type="STRING" id="282199.GCA_001049735_00217"/>
<dbReference type="PANTHER" id="PTHR22617">
    <property type="entry name" value="CHEMOTAXIS SENSOR HISTIDINE KINASE-RELATED"/>
    <property type="match status" value="1"/>
</dbReference>
<dbReference type="SUPFAM" id="SSF50341">
    <property type="entry name" value="CheW-like"/>
    <property type="match status" value="1"/>
</dbReference>
<name>A0A0U1NHJ1_9RHOB</name>
<reference evidence="2 3" key="1">
    <citation type="submission" date="2015-04" db="EMBL/GenBank/DDBJ databases">
        <authorList>
            <person name="Syromyatnikov M.Y."/>
            <person name="Popov V.N."/>
        </authorList>
    </citation>
    <scope>NUCLEOTIDE SEQUENCE [LARGE SCALE GENOMIC DNA]</scope>
    <source>
        <strain evidence="2 3">CECT 5292</strain>
    </source>
</reference>
<accession>A0A0U1NHJ1</accession>
<evidence type="ECO:0000313" key="2">
    <source>
        <dbReference type="EMBL" id="CRK74191.1"/>
    </source>
</evidence>
<dbReference type="GO" id="GO:0005829">
    <property type="term" value="C:cytosol"/>
    <property type="evidence" value="ECO:0007669"/>
    <property type="project" value="TreeGrafter"/>
</dbReference>
<sequence>MDQKTPSQTGREIELLSFKVNDQEYSLDIMSVREIRGWSKATPLPHSPPYMQGVINLRGSVLPIVDLSIRFGLAEREVSPRDVIIVVNVD</sequence>
<dbReference type="GO" id="GO:0006935">
    <property type="term" value="P:chemotaxis"/>
    <property type="evidence" value="ECO:0007669"/>
    <property type="project" value="InterPro"/>
</dbReference>
<dbReference type="InterPro" id="IPR036061">
    <property type="entry name" value="CheW-like_dom_sf"/>
</dbReference>